<evidence type="ECO:0000313" key="2">
    <source>
        <dbReference type="EMBL" id="TPR26388.1"/>
    </source>
</evidence>
<gene>
    <name evidence="2" type="ORF">DY114_01450</name>
</gene>
<dbReference type="Proteomes" id="UP000777560">
    <property type="component" value="Unassembled WGS sequence"/>
</dbReference>
<feature type="transmembrane region" description="Helical" evidence="1">
    <location>
        <begin position="7"/>
        <end position="26"/>
    </location>
</feature>
<keyword evidence="1" id="KW-0812">Transmembrane</keyword>
<comment type="caution">
    <text evidence="2">The sequence shown here is derived from an EMBL/GenBank/DDBJ whole genome shotgun (WGS) entry which is preliminary data.</text>
</comment>
<accession>A0ABY2YYK4</accession>
<feature type="transmembrane region" description="Helical" evidence="1">
    <location>
        <begin position="32"/>
        <end position="55"/>
    </location>
</feature>
<proteinExistence type="predicted"/>
<protein>
    <submittedName>
        <fullName evidence="2">Uncharacterized protein</fullName>
    </submittedName>
</protein>
<dbReference type="EMBL" id="QUAV01000001">
    <property type="protein sequence ID" value="TPR26388.1"/>
    <property type="molecule type" value="Genomic_DNA"/>
</dbReference>
<evidence type="ECO:0000313" key="3">
    <source>
        <dbReference type="Proteomes" id="UP000777560"/>
    </source>
</evidence>
<organism evidence="2 3">
    <name type="scientific">Apilactobacillus micheneri</name>
    <dbReference type="NCBI Taxonomy" id="1899430"/>
    <lineage>
        <taxon>Bacteria</taxon>
        <taxon>Bacillati</taxon>
        <taxon>Bacillota</taxon>
        <taxon>Bacilli</taxon>
        <taxon>Lactobacillales</taxon>
        <taxon>Lactobacillaceae</taxon>
        <taxon>Apilactobacillus</taxon>
    </lineage>
</organism>
<name>A0ABY2YYK4_9LACO</name>
<reference evidence="2 3" key="1">
    <citation type="submission" date="2018-08" db="EMBL/GenBank/DDBJ databases">
        <title>Comparative genomics of wild bee and flower associated Lactobacillus reveals potential adaptation to the bee host.</title>
        <authorList>
            <person name="Vuong H.Q."/>
            <person name="Mcfrederick Q.S."/>
        </authorList>
    </citation>
    <scope>NUCLEOTIDE SEQUENCE [LARGE SCALE GENOMIC DNA]</scope>
    <source>
        <strain evidence="2 3">HV_13</strain>
    </source>
</reference>
<sequence length="67" mass="7755">MKQFLEGFIYVVLGIMLFKVLYYFIVRLNLNNIVSILLTLLATSIAITLAIILIVNIKKFVFHKHNT</sequence>
<evidence type="ECO:0000256" key="1">
    <source>
        <dbReference type="SAM" id="Phobius"/>
    </source>
</evidence>
<keyword evidence="1" id="KW-0472">Membrane</keyword>
<keyword evidence="1" id="KW-1133">Transmembrane helix</keyword>
<keyword evidence="3" id="KW-1185">Reference proteome</keyword>